<sequence>MINFQIVHTIKGVFQCKRLIVAAGAWLNQVLQFNKCSRSRICYSRTSDIFGHASLERIYQRKSVGPKLYTKTCLYTMTPDRHFVVDTCAHKGFNDVIVCCGGGHIYKFSCLMGKILSQMAIDGRTQYDISQFNIDRQALQEENVKLDLFMGSRESAPQDLWNHASGQSKL</sequence>
<dbReference type="Gene3D" id="3.30.9.10">
    <property type="entry name" value="D-Amino Acid Oxidase, subunit A, domain 2"/>
    <property type="match status" value="1"/>
</dbReference>
<protein>
    <recommendedName>
        <fullName evidence="7">FAD dependent oxidoreductase domain-containing protein</fullName>
    </recommendedName>
</protein>
<evidence type="ECO:0000313" key="6">
    <source>
        <dbReference type="Proteomes" id="UP001217089"/>
    </source>
</evidence>
<comment type="cofactor">
    <cofactor evidence="1">
        <name>FAD</name>
        <dbReference type="ChEBI" id="CHEBI:57692"/>
    </cofactor>
</comment>
<dbReference type="InterPro" id="IPR045170">
    <property type="entry name" value="MTOX"/>
</dbReference>
<evidence type="ECO:0000256" key="4">
    <source>
        <dbReference type="ARBA" id="ARBA00023002"/>
    </source>
</evidence>
<accession>A0ABQ9ECN5</accession>
<dbReference type="InterPro" id="IPR036188">
    <property type="entry name" value="FAD/NAD-bd_sf"/>
</dbReference>
<keyword evidence="6" id="KW-1185">Reference proteome</keyword>
<name>A0ABQ9ECN5_TEGGR</name>
<gene>
    <name evidence="5" type="ORF">KUTeg_019507</name>
</gene>
<reference evidence="5 6" key="1">
    <citation type="submission" date="2022-12" db="EMBL/GenBank/DDBJ databases">
        <title>Chromosome-level genome of Tegillarca granosa.</title>
        <authorList>
            <person name="Kim J."/>
        </authorList>
    </citation>
    <scope>NUCLEOTIDE SEQUENCE [LARGE SCALE GENOMIC DNA]</scope>
    <source>
        <strain evidence="5">Teg-2019</strain>
        <tissue evidence="5">Adductor muscle</tissue>
    </source>
</reference>
<evidence type="ECO:0000313" key="5">
    <source>
        <dbReference type="EMBL" id="KAJ8303111.1"/>
    </source>
</evidence>
<keyword evidence="2" id="KW-0285">Flavoprotein</keyword>
<dbReference type="Gene3D" id="3.50.50.60">
    <property type="entry name" value="FAD/NAD(P)-binding domain"/>
    <property type="match status" value="1"/>
</dbReference>
<dbReference type="EMBL" id="JARBDR010000917">
    <property type="protein sequence ID" value="KAJ8303111.1"/>
    <property type="molecule type" value="Genomic_DNA"/>
</dbReference>
<comment type="caution">
    <text evidence="5">The sequence shown here is derived from an EMBL/GenBank/DDBJ whole genome shotgun (WGS) entry which is preliminary data.</text>
</comment>
<evidence type="ECO:0000256" key="3">
    <source>
        <dbReference type="ARBA" id="ARBA00022827"/>
    </source>
</evidence>
<keyword evidence="3" id="KW-0274">FAD</keyword>
<evidence type="ECO:0008006" key="7">
    <source>
        <dbReference type="Google" id="ProtNLM"/>
    </source>
</evidence>
<evidence type="ECO:0000256" key="1">
    <source>
        <dbReference type="ARBA" id="ARBA00001974"/>
    </source>
</evidence>
<proteinExistence type="predicted"/>
<keyword evidence="4" id="KW-0560">Oxidoreductase</keyword>
<organism evidence="5 6">
    <name type="scientific">Tegillarca granosa</name>
    <name type="common">Malaysian cockle</name>
    <name type="synonym">Anadara granosa</name>
    <dbReference type="NCBI Taxonomy" id="220873"/>
    <lineage>
        <taxon>Eukaryota</taxon>
        <taxon>Metazoa</taxon>
        <taxon>Spiralia</taxon>
        <taxon>Lophotrochozoa</taxon>
        <taxon>Mollusca</taxon>
        <taxon>Bivalvia</taxon>
        <taxon>Autobranchia</taxon>
        <taxon>Pteriomorphia</taxon>
        <taxon>Arcoida</taxon>
        <taxon>Arcoidea</taxon>
        <taxon>Arcidae</taxon>
        <taxon>Tegillarca</taxon>
    </lineage>
</organism>
<dbReference type="Proteomes" id="UP001217089">
    <property type="component" value="Unassembled WGS sequence"/>
</dbReference>
<dbReference type="PANTHER" id="PTHR10961:SF7">
    <property type="entry name" value="FAD DEPENDENT OXIDOREDUCTASE DOMAIN-CONTAINING PROTEIN"/>
    <property type="match status" value="1"/>
</dbReference>
<evidence type="ECO:0000256" key="2">
    <source>
        <dbReference type="ARBA" id="ARBA00022630"/>
    </source>
</evidence>
<dbReference type="PANTHER" id="PTHR10961">
    <property type="entry name" value="PEROXISOMAL SARCOSINE OXIDASE"/>
    <property type="match status" value="1"/>
</dbReference>
<dbReference type="SUPFAM" id="SSF51905">
    <property type="entry name" value="FAD/NAD(P)-binding domain"/>
    <property type="match status" value="1"/>
</dbReference>